<dbReference type="Pfam" id="PF21781">
    <property type="entry name" value="DUF6876"/>
    <property type="match status" value="1"/>
</dbReference>
<organism evidence="2 3">
    <name type="scientific">Dyadobacter luteus</name>
    <dbReference type="NCBI Taxonomy" id="2259619"/>
    <lineage>
        <taxon>Bacteria</taxon>
        <taxon>Pseudomonadati</taxon>
        <taxon>Bacteroidota</taxon>
        <taxon>Cytophagia</taxon>
        <taxon>Cytophagales</taxon>
        <taxon>Spirosomataceae</taxon>
        <taxon>Dyadobacter</taxon>
    </lineage>
</organism>
<feature type="domain" description="DUF6876" evidence="1">
    <location>
        <begin position="6"/>
        <end position="121"/>
    </location>
</feature>
<dbReference type="OrthoDB" id="1255124at2"/>
<reference evidence="2 3" key="1">
    <citation type="submission" date="2018-07" db="EMBL/GenBank/DDBJ databases">
        <title>Dyadobacter roseus sp. nov., isolated from rose rhizosphere soil.</title>
        <authorList>
            <person name="Chen L."/>
        </authorList>
    </citation>
    <scope>NUCLEOTIDE SEQUENCE [LARGE SCALE GENOMIC DNA]</scope>
    <source>
        <strain evidence="2 3">RS19</strain>
    </source>
</reference>
<dbReference type="RefSeq" id="WP_115831939.1">
    <property type="nucleotide sequence ID" value="NZ_QNUL01000012.1"/>
</dbReference>
<sequence>MNTEQLTKEDLAGFTGTEQWYRHPVVKNTLYTDGVKYVAQKAGAYWLVDEITFQQYHPRIKNEEFQVWNLKVDLEGSTAVLTCDDGNDRILFTKPIGYTDFPLEEIKIYVVGNVILLPSEY</sequence>
<dbReference type="InterPro" id="IPR049241">
    <property type="entry name" value="DUF6876"/>
</dbReference>
<dbReference type="Proteomes" id="UP000256373">
    <property type="component" value="Unassembled WGS sequence"/>
</dbReference>
<protein>
    <recommendedName>
        <fullName evidence="1">DUF6876 domain-containing protein</fullName>
    </recommendedName>
</protein>
<accession>A0A3D8Y9N0</accession>
<evidence type="ECO:0000313" key="2">
    <source>
        <dbReference type="EMBL" id="REA60195.1"/>
    </source>
</evidence>
<keyword evidence="3" id="KW-1185">Reference proteome</keyword>
<dbReference type="EMBL" id="QNUL01000012">
    <property type="protein sequence ID" value="REA60195.1"/>
    <property type="molecule type" value="Genomic_DNA"/>
</dbReference>
<dbReference type="AlphaFoldDB" id="A0A3D8Y9N0"/>
<name>A0A3D8Y9N0_9BACT</name>
<proteinExistence type="predicted"/>
<evidence type="ECO:0000259" key="1">
    <source>
        <dbReference type="Pfam" id="PF21781"/>
    </source>
</evidence>
<gene>
    <name evidence="2" type="ORF">DSL64_15575</name>
</gene>
<comment type="caution">
    <text evidence="2">The sequence shown here is derived from an EMBL/GenBank/DDBJ whole genome shotgun (WGS) entry which is preliminary data.</text>
</comment>
<evidence type="ECO:0000313" key="3">
    <source>
        <dbReference type="Proteomes" id="UP000256373"/>
    </source>
</evidence>